<feature type="compositionally biased region" description="Basic and acidic residues" evidence="1">
    <location>
        <begin position="983"/>
        <end position="997"/>
    </location>
</feature>
<sequence length="1713" mass="189955">MSKTTKKRPAKSKRDTEAQLVAGGMLPIKAKVDTKTSEKVVARTYTGTVLGDRKIVRLGAERLGPAEDLAMEFLGLEPAGESKPLAIQARRALGFASWALITHPENAKDALVLVKRIKAAARKAKSKPGHAWDAFTEMAEELNRSVRHFLPPFWEEAARIFKELGNQTYAGRGLGKALEAERVHALDVDRERRRDAVLEFALSGCLSGKALGEYTKDLEQQFEPDEAFETFRDLLVRRTLGGMPPMANAAKDLIRLAKLAGKDPDAETDRLLEEIISAPSMSRAPQQFWKSVSKRIAHLVKGSDSFGVWLLVHTNCESNYYSESTAWKWIEQLEQWKVLPLLSLPAAKFPDDVDLPGGRAGWFSRLAMASTPPPKRFFELLESAADALREEGVPLRLGKSQGWASVPADVDVIEACLDLKIPLADIDRGAGIGFAGWMQADVDHPRRNSSLVHVLDDERFSSRVRTLIPKLICRDQSSRRHGDQYGHGGRRFDQAAAGHDALKDIWWQFLDYKLSILETGGLADFELTLNQIRSAIGRSTIEQFPEVLKRLKKLDLVGTLERTIVGGILDEYGWKPLDDADDESELPMIRSRRRDKYFIESFPTLIFARDGKIEEFGPAGYKVRAEYAFTKSTEPYAILPVGDDTVVVYQDTSNYEAKICWLSDPKDVKKLEGSYWYSIPEYWMPLQDGVFFGSRLLKPGDTKLPTRSDWLSDGQRCWTLKVDPMQYHVDGDSGDVTHTTTLQEIDPVTGKKIRESVPDWFESDLAASTTVRWPLCFLMPAPQGLEASPLGCADGLLGWSVRTMRDGSTIGRGTDGRTCTMQPDPHGFENASVPIAMMDKPESDSHWIITAEGTVIDAATGIGIALLQEKANRYRIGQPMNLSHRFFHHYTVRSKQASAKLRKISTKQAKALLQAGQAQHQANRKKKEEAEADPNRDAVAQAVTQWLPDAPPRLRKGLGKIVSIMAAEQASLGAFLERITAPPKDKATPAESKEKQDSGPTADGVSDLTIRWPGSNREGIYRYGNTAASKAHIEVVTNFFETGNQQKIPAGNPEWISAIDDPCAAAWKWFWTQSTIGADHETTQQAPAKTRFLGSLGLRGLAYLAQRGILDWKGKFVYYIAKGFSEADAKRAENKPYAPDRGKSIAFTDGNHRYVAYAFGGYHAEEIHVLEYIESGSPKPPKPYSILEAIPLRRTWGSKQVQAFVDAVAGLETLPLIEPELLSAAAEQLGASPVQVALAWMADLRTSRYGQEKLTKELRSHYGWKLNEIKQAIAGLDGEGLPMSLMSAGLLDDPAGSIGSGKNEAFERMVQAWKKRRESTVTLPPQAAAPLEHVGFGYPRLDRKAFLGLLSDPQGSGILAKRKTSFQYSTHSQRHQQHILDADYTPEPPLDLTKVLPQLLDAVGWVNYATPFGDPARRKIPALIQATRDWLDAPETTLPFGATYTTRDWYGDKKIDVEATVDQFSKVIAPCERKKQGHYEFDSGLIVGAIYPPICRLHFRTSKLLGSDDLAMLAAAGRISFHYEGDGSEILEFARFVLEMRSDIADELIAWNQGDALPDGSWEQAPLVSVPDLVAHVAKEQGISDGAACLYLQILALPDPTSKNVQAWNGWKPAAYKKFAAELVEKELVVSAKRSRAGRDIFLPGGWEALKLPNLPVETWKLSMYGHDGTDRLRGGNAALLVCTRPIASQFRFAYARVTSGDAPRYEETLQTT</sequence>
<feature type="compositionally biased region" description="Basic and acidic residues" evidence="1">
    <location>
        <begin position="926"/>
        <end position="936"/>
    </location>
</feature>
<evidence type="ECO:0000256" key="1">
    <source>
        <dbReference type="SAM" id="MobiDB-lite"/>
    </source>
</evidence>
<name>A0A5B9M6F5_9BACT</name>
<feature type="region of interest" description="Disordered" evidence="1">
    <location>
        <begin position="981"/>
        <end position="1009"/>
    </location>
</feature>
<dbReference type="RefSeq" id="WP_147866072.1">
    <property type="nucleotide sequence ID" value="NZ_CP036264.1"/>
</dbReference>
<accession>A0A5B9M6F5</accession>
<evidence type="ECO:0000313" key="3">
    <source>
        <dbReference type="Proteomes" id="UP000321353"/>
    </source>
</evidence>
<evidence type="ECO:0008006" key="4">
    <source>
        <dbReference type="Google" id="ProtNLM"/>
    </source>
</evidence>
<dbReference type="Proteomes" id="UP000321353">
    <property type="component" value="Chromosome"/>
</dbReference>
<dbReference type="KEGG" id="smam:Mal15_02600"/>
<keyword evidence="3" id="KW-1185">Reference proteome</keyword>
<protein>
    <recommendedName>
        <fullName evidence="4">DNA-binding protein</fullName>
    </recommendedName>
</protein>
<organism evidence="2 3">
    <name type="scientific">Stieleria maiorica</name>
    <dbReference type="NCBI Taxonomy" id="2795974"/>
    <lineage>
        <taxon>Bacteria</taxon>
        <taxon>Pseudomonadati</taxon>
        <taxon>Planctomycetota</taxon>
        <taxon>Planctomycetia</taxon>
        <taxon>Pirellulales</taxon>
        <taxon>Pirellulaceae</taxon>
        <taxon>Stieleria</taxon>
    </lineage>
</organism>
<reference evidence="2 3" key="1">
    <citation type="submission" date="2019-02" db="EMBL/GenBank/DDBJ databases">
        <title>Planctomycetal bacteria perform biofilm scaping via a novel small molecule.</title>
        <authorList>
            <person name="Jeske O."/>
            <person name="Boedeker C."/>
            <person name="Wiegand S."/>
            <person name="Breitling P."/>
            <person name="Kallscheuer N."/>
            <person name="Jogler M."/>
            <person name="Rohde M."/>
            <person name="Petersen J."/>
            <person name="Medema M.H."/>
            <person name="Surup F."/>
            <person name="Jogler C."/>
        </authorList>
    </citation>
    <scope>NUCLEOTIDE SEQUENCE [LARGE SCALE GENOMIC DNA]</scope>
    <source>
        <strain evidence="2 3">Mal15</strain>
    </source>
</reference>
<evidence type="ECO:0000313" key="2">
    <source>
        <dbReference type="EMBL" id="QEF96233.1"/>
    </source>
</evidence>
<feature type="region of interest" description="Disordered" evidence="1">
    <location>
        <begin position="915"/>
        <end position="936"/>
    </location>
</feature>
<gene>
    <name evidence="2" type="ORF">Mal15_02600</name>
</gene>
<dbReference type="EMBL" id="CP036264">
    <property type="protein sequence ID" value="QEF96233.1"/>
    <property type="molecule type" value="Genomic_DNA"/>
</dbReference>
<proteinExistence type="predicted"/>